<proteinExistence type="inferred from homology"/>
<evidence type="ECO:0000313" key="4">
    <source>
        <dbReference type="EMBL" id="SEG00215.1"/>
    </source>
</evidence>
<dbReference type="OrthoDB" id="5508079at2"/>
<feature type="transmembrane region" description="Helical" evidence="2">
    <location>
        <begin position="31"/>
        <end position="50"/>
    </location>
</feature>
<dbReference type="InterPro" id="IPR050882">
    <property type="entry name" value="Prepilin_peptidase/N-MTase"/>
</dbReference>
<evidence type="ECO:0000256" key="1">
    <source>
        <dbReference type="ARBA" id="ARBA00005801"/>
    </source>
</evidence>
<reference evidence="4 5" key="1">
    <citation type="submission" date="2016-10" db="EMBL/GenBank/DDBJ databases">
        <authorList>
            <person name="de Groot N.N."/>
        </authorList>
    </citation>
    <scope>NUCLEOTIDE SEQUENCE [LARGE SCALE GENOMIC DNA]</scope>
    <source>
        <strain evidence="4 5">DSM 22489</strain>
    </source>
</reference>
<sequence>MTIVEKQLLYPVAASLFAVIGAACDVRTRRIPNVLTGPALLFGLVLHGVLDGWRGAGTALAAGLICGVIFLLFYIAGGMGAGDVKLILAVGTIAGLSNITYLLILTAITGGLMGVGLALLRGKLKETLFNVSTITKHHGEVGLKPHPELNVRNTATLRLPYGLAIAAGAVVTLYLHGVQR</sequence>
<accession>A0A1H5WLL6</accession>
<feature type="transmembrane region" description="Helical" evidence="2">
    <location>
        <begin position="159"/>
        <end position="178"/>
    </location>
</feature>
<dbReference type="Proteomes" id="UP000236728">
    <property type="component" value="Unassembled WGS sequence"/>
</dbReference>
<dbReference type="GO" id="GO:0006465">
    <property type="term" value="P:signal peptide processing"/>
    <property type="evidence" value="ECO:0007669"/>
    <property type="project" value="TreeGrafter"/>
</dbReference>
<dbReference type="Pfam" id="PF01478">
    <property type="entry name" value="Peptidase_A24"/>
    <property type="match status" value="1"/>
</dbReference>
<name>A0A1H5WLL6_9BACT</name>
<dbReference type="InterPro" id="IPR000045">
    <property type="entry name" value="Prepilin_IV_endopep_pep"/>
</dbReference>
<dbReference type="RefSeq" id="WP_103932542.1">
    <property type="nucleotide sequence ID" value="NZ_FNVA01000002.1"/>
</dbReference>
<feature type="transmembrane region" description="Helical" evidence="2">
    <location>
        <begin position="87"/>
        <end position="120"/>
    </location>
</feature>
<dbReference type="PANTHER" id="PTHR30487">
    <property type="entry name" value="TYPE 4 PREPILIN-LIKE PROTEINS LEADER PEPTIDE-PROCESSING ENZYME"/>
    <property type="match status" value="1"/>
</dbReference>
<dbReference type="GO" id="GO:0004190">
    <property type="term" value="F:aspartic-type endopeptidase activity"/>
    <property type="evidence" value="ECO:0007669"/>
    <property type="project" value="InterPro"/>
</dbReference>
<keyword evidence="2" id="KW-1133">Transmembrane helix</keyword>
<protein>
    <submittedName>
        <fullName evidence="4">Prepilin peptidase CpaA</fullName>
    </submittedName>
</protein>
<keyword evidence="2" id="KW-0472">Membrane</keyword>
<gene>
    <name evidence="4" type="ORF">SAMN05421819_1636</name>
</gene>
<feature type="transmembrane region" description="Helical" evidence="2">
    <location>
        <begin position="56"/>
        <end position="75"/>
    </location>
</feature>
<dbReference type="PANTHER" id="PTHR30487:SF0">
    <property type="entry name" value="PREPILIN LEADER PEPTIDASE_N-METHYLTRANSFERASE-RELATED"/>
    <property type="match status" value="1"/>
</dbReference>
<keyword evidence="2" id="KW-0812">Transmembrane</keyword>
<dbReference type="Gene3D" id="1.20.120.1220">
    <property type="match status" value="1"/>
</dbReference>
<dbReference type="EMBL" id="FNVA01000002">
    <property type="protein sequence ID" value="SEG00215.1"/>
    <property type="molecule type" value="Genomic_DNA"/>
</dbReference>
<evidence type="ECO:0000256" key="2">
    <source>
        <dbReference type="SAM" id="Phobius"/>
    </source>
</evidence>
<dbReference type="PROSITE" id="PS51257">
    <property type="entry name" value="PROKAR_LIPOPROTEIN"/>
    <property type="match status" value="1"/>
</dbReference>
<dbReference type="GO" id="GO:0005886">
    <property type="term" value="C:plasma membrane"/>
    <property type="evidence" value="ECO:0007669"/>
    <property type="project" value="TreeGrafter"/>
</dbReference>
<dbReference type="AlphaFoldDB" id="A0A1H5WLL6"/>
<organism evidence="4 5">
    <name type="scientific">Bryocella elongata</name>
    <dbReference type="NCBI Taxonomy" id="863522"/>
    <lineage>
        <taxon>Bacteria</taxon>
        <taxon>Pseudomonadati</taxon>
        <taxon>Acidobacteriota</taxon>
        <taxon>Terriglobia</taxon>
        <taxon>Terriglobales</taxon>
        <taxon>Acidobacteriaceae</taxon>
        <taxon>Bryocella</taxon>
    </lineage>
</organism>
<comment type="similarity">
    <text evidence="1">Belongs to the peptidase A24 family.</text>
</comment>
<evidence type="ECO:0000313" key="5">
    <source>
        <dbReference type="Proteomes" id="UP000236728"/>
    </source>
</evidence>
<evidence type="ECO:0000259" key="3">
    <source>
        <dbReference type="Pfam" id="PF01478"/>
    </source>
</evidence>
<feature type="domain" description="Prepilin type IV endopeptidase peptidase" evidence="3">
    <location>
        <begin position="14"/>
        <end position="115"/>
    </location>
</feature>
<keyword evidence="5" id="KW-1185">Reference proteome</keyword>